<dbReference type="Proteomes" id="UP000824029">
    <property type="component" value="Unassembled WGS sequence"/>
</dbReference>
<reference evidence="1" key="1">
    <citation type="journal article" date="2021" name="PeerJ">
        <title>Extensive microbial diversity within the chicken gut microbiome revealed by metagenomics and culture.</title>
        <authorList>
            <person name="Gilroy R."/>
            <person name="Ravi A."/>
            <person name="Getino M."/>
            <person name="Pursley I."/>
            <person name="Horton D.L."/>
            <person name="Alikhan N.F."/>
            <person name="Baker D."/>
            <person name="Gharbi K."/>
            <person name="Hall N."/>
            <person name="Watson M."/>
            <person name="Adriaenssens E.M."/>
            <person name="Foster-Nyarko E."/>
            <person name="Jarju S."/>
            <person name="Secka A."/>
            <person name="Antonio M."/>
            <person name="Oren A."/>
            <person name="Chaudhuri R.R."/>
            <person name="La Ragione R."/>
            <person name="Hildebrand F."/>
            <person name="Pallen M.J."/>
        </authorList>
    </citation>
    <scope>NUCLEOTIDE SEQUENCE</scope>
    <source>
        <strain evidence="1">ChiHecolR3B27-1887</strain>
    </source>
</reference>
<protein>
    <submittedName>
        <fullName evidence="1">Uncharacterized protein</fullName>
    </submittedName>
</protein>
<dbReference type="EMBL" id="DXBZ01000096">
    <property type="protein sequence ID" value="HIZ18484.1"/>
    <property type="molecule type" value="Genomic_DNA"/>
</dbReference>
<accession>A0A9D2DKK9</accession>
<evidence type="ECO:0000313" key="2">
    <source>
        <dbReference type="Proteomes" id="UP000824029"/>
    </source>
</evidence>
<organism evidence="1 2">
    <name type="scientific">Candidatus Olsenella stercoravium</name>
    <dbReference type="NCBI Taxonomy" id="2838713"/>
    <lineage>
        <taxon>Bacteria</taxon>
        <taxon>Bacillati</taxon>
        <taxon>Actinomycetota</taxon>
        <taxon>Coriobacteriia</taxon>
        <taxon>Coriobacteriales</taxon>
        <taxon>Atopobiaceae</taxon>
        <taxon>Olsenella</taxon>
    </lineage>
</organism>
<sequence>MSEKLIGQAKRDMLGNDLFWRFLKYDDAMPGHFIDLRWTGYNDHDWWTKWSKGEETREQGGRRFRIDFSNCNVYEVADAQD</sequence>
<proteinExistence type="predicted"/>
<name>A0A9D2DKK9_9ACTN</name>
<reference evidence="1" key="2">
    <citation type="submission" date="2021-04" db="EMBL/GenBank/DDBJ databases">
        <authorList>
            <person name="Gilroy R."/>
        </authorList>
    </citation>
    <scope>NUCLEOTIDE SEQUENCE</scope>
    <source>
        <strain evidence="1">ChiHecolR3B27-1887</strain>
    </source>
</reference>
<dbReference type="AlphaFoldDB" id="A0A9D2DKK9"/>
<evidence type="ECO:0000313" key="1">
    <source>
        <dbReference type="EMBL" id="HIZ18484.1"/>
    </source>
</evidence>
<comment type="caution">
    <text evidence="1">The sequence shown here is derived from an EMBL/GenBank/DDBJ whole genome shotgun (WGS) entry which is preliminary data.</text>
</comment>
<gene>
    <name evidence="1" type="ORF">IAA22_05195</name>
</gene>